<dbReference type="Proteomes" id="UP000028703">
    <property type="component" value="Unassembled WGS sequence"/>
</dbReference>
<dbReference type="Pfam" id="PF14367">
    <property type="entry name" value="DUF4411"/>
    <property type="match status" value="1"/>
</dbReference>
<sequence>MNTMANKYCLDANVLIQAWQKYYNPKFCPDYWEILIELGKQEKIFIPEYVYEEIVRTEDDLSKWLKNSKIPIKKVSEQVANCLKKIYSSNPNHINLVDNTKARSLADPWVIAHSIYENATVVTKEEKVTALNSNKIKIPNVCDNMGVRWINDFQFIDEMDIKFKCSLTK</sequence>
<dbReference type="EMBL" id="JPRO01000002">
    <property type="protein sequence ID" value="KFF08730.1"/>
    <property type="molecule type" value="Genomic_DNA"/>
</dbReference>
<dbReference type="AlphaFoldDB" id="A0A085ZWB6"/>
<protein>
    <recommendedName>
        <fullName evidence="3">DUF4411 family protein</fullName>
    </recommendedName>
</protein>
<gene>
    <name evidence="1" type="ORF">IX38_04670</name>
</gene>
<dbReference type="InterPro" id="IPR016541">
    <property type="entry name" value="UCP008505"/>
</dbReference>
<evidence type="ECO:0000313" key="2">
    <source>
        <dbReference type="Proteomes" id="UP000028703"/>
    </source>
</evidence>
<dbReference type="Gene3D" id="3.40.50.1010">
    <property type="entry name" value="5'-nuclease"/>
    <property type="match status" value="1"/>
</dbReference>
<name>A0A085ZWB6_9FLAO</name>
<evidence type="ECO:0008006" key="3">
    <source>
        <dbReference type="Google" id="ProtNLM"/>
    </source>
</evidence>
<accession>A0A085ZWB6</accession>
<dbReference type="SUPFAM" id="SSF88723">
    <property type="entry name" value="PIN domain-like"/>
    <property type="match status" value="1"/>
</dbReference>
<dbReference type="OrthoDB" id="3231195at2"/>
<comment type="caution">
    <text evidence="1">The sequence shown here is derived from an EMBL/GenBank/DDBJ whole genome shotgun (WGS) entry which is preliminary data.</text>
</comment>
<dbReference type="InterPro" id="IPR029060">
    <property type="entry name" value="PIN-like_dom_sf"/>
</dbReference>
<organism evidence="1 2">
    <name type="scientific">Chryseobacterium luteum</name>
    <dbReference type="NCBI Taxonomy" id="421531"/>
    <lineage>
        <taxon>Bacteria</taxon>
        <taxon>Pseudomonadati</taxon>
        <taxon>Bacteroidota</taxon>
        <taxon>Flavobacteriia</taxon>
        <taxon>Flavobacteriales</taxon>
        <taxon>Weeksellaceae</taxon>
        <taxon>Chryseobacterium group</taxon>
        <taxon>Chryseobacterium</taxon>
    </lineage>
</organism>
<evidence type="ECO:0000313" key="1">
    <source>
        <dbReference type="EMBL" id="KFF08730.1"/>
    </source>
</evidence>
<reference evidence="1 2" key="1">
    <citation type="submission" date="2014-07" db="EMBL/GenBank/DDBJ databases">
        <title>Genome of Chryseobacterium luteum DSM 18605.</title>
        <authorList>
            <person name="Stropko S.J."/>
            <person name="Pipes S.E."/>
            <person name="Newman J.D."/>
        </authorList>
    </citation>
    <scope>NUCLEOTIDE SEQUENCE [LARGE SCALE GENOMIC DNA]</scope>
    <source>
        <strain evidence="1 2">DSM 18605</strain>
    </source>
</reference>
<keyword evidence="2" id="KW-1185">Reference proteome</keyword>
<proteinExistence type="predicted"/>
<dbReference type="PIRSF" id="PIRSF008505">
    <property type="entry name" value="UCP008505"/>
    <property type="match status" value="1"/>
</dbReference>
<dbReference type="STRING" id="421531.IX38_04670"/>
<dbReference type="eggNOG" id="COG1487">
    <property type="taxonomic scope" value="Bacteria"/>
</dbReference>